<feature type="region of interest" description="Disordered" evidence="1">
    <location>
        <begin position="25"/>
        <end position="58"/>
    </location>
</feature>
<organism evidence="2 3">
    <name type="scientific">Dreissena polymorpha</name>
    <name type="common">Zebra mussel</name>
    <name type="synonym">Mytilus polymorpha</name>
    <dbReference type="NCBI Taxonomy" id="45954"/>
    <lineage>
        <taxon>Eukaryota</taxon>
        <taxon>Metazoa</taxon>
        <taxon>Spiralia</taxon>
        <taxon>Lophotrochozoa</taxon>
        <taxon>Mollusca</taxon>
        <taxon>Bivalvia</taxon>
        <taxon>Autobranchia</taxon>
        <taxon>Heteroconchia</taxon>
        <taxon>Euheterodonta</taxon>
        <taxon>Imparidentia</taxon>
        <taxon>Neoheterodontei</taxon>
        <taxon>Myida</taxon>
        <taxon>Dreissenoidea</taxon>
        <taxon>Dreissenidae</taxon>
        <taxon>Dreissena</taxon>
    </lineage>
</organism>
<reference evidence="2" key="2">
    <citation type="submission" date="2020-11" db="EMBL/GenBank/DDBJ databases">
        <authorList>
            <person name="McCartney M.A."/>
            <person name="Auch B."/>
            <person name="Kono T."/>
            <person name="Mallez S."/>
            <person name="Becker A."/>
            <person name="Gohl D.M."/>
            <person name="Silverstein K.A.T."/>
            <person name="Koren S."/>
            <person name="Bechman K.B."/>
            <person name="Herman A."/>
            <person name="Abrahante J.E."/>
            <person name="Garbe J."/>
        </authorList>
    </citation>
    <scope>NUCLEOTIDE SEQUENCE</scope>
    <source>
        <strain evidence="2">Duluth1</strain>
        <tissue evidence="2">Whole animal</tissue>
    </source>
</reference>
<evidence type="ECO:0000256" key="1">
    <source>
        <dbReference type="SAM" id="MobiDB-lite"/>
    </source>
</evidence>
<feature type="compositionally biased region" description="Polar residues" evidence="1">
    <location>
        <begin position="26"/>
        <end position="44"/>
    </location>
</feature>
<gene>
    <name evidence="2" type="ORF">DPMN_032715</name>
</gene>
<reference evidence="2" key="1">
    <citation type="journal article" date="2019" name="bioRxiv">
        <title>The Genome of the Zebra Mussel, Dreissena polymorpha: A Resource for Invasive Species Research.</title>
        <authorList>
            <person name="McCartney M.A."/>
            <person name="Auch B."/>
            <person name="Kono T."/>
            <person name="Mallez S."/>
            <person name="Zhang Y."/>
            <person name="Obille A."/>
            <person name="Becker A."/>
            <person name="Abrahante J.E."/>
            <person name="Garbe J."/>
            <person name="Badalamenti J.P."/>
            <person name="Herman A."/>
            <person name="Mangelson H."/>
            <person name="Liachko I."/>
            <person name="Sullivan S."/>
            <person name="Sone E.D."/>
            <person name="Koren S."/>
            <person name="Silverstein K.A.T."/>
            <person name="Beckman K.B."/>
            <person name="Gohl D.M."/>
        </authorList>
    </citation>
    <scope>NUCLEOTIDE SEQUENCE</scope>
    <source>
        <strain evidence="2">Duluth1</strain>
        <tissue evidence="2">Whole animal</tissue>
    </source>
</reference>
<dbReference type="AlphaFoldDB" id="A0A9D4M755"/>
<dbReference type="Proteomes" id="UP000828390">
    <property type="component" value="Unassembled WGS sequence"/>
</dbReference>
<evidence type="ECO:0000313" key="2">
    <source>
        <dbReference type="EMBL" id="KAH3869546.1"/>
    </source>
</evidence>
<keyword evidence="3" id="KW-1185">Reference proteome</keyword>
<comment type="caution">
    <text evidence="2">The sequence shown here is derived from an EMBL/GenBank/DDBJ whole genome shotgun (WGS) entry which is preliminary data.</text>
</comment>
<evidence type="ECO:0000313" key="3">
    <source>
        <dbReference type="Proteomes" id="UP000828390"/>
    </source>
</evidence>
<dbReference type="EMBL" id="JAIWYP010000002">
    <property type="protein sequence ID" value="KAH3869546.1"/>
    <property type="molecule type" value="Genomic_DNA"/>
</dbReference>
<protein>
    <submittedName>
        <fullName evidence="2">Uncharacterized protein</fullName>
    </submittedName>
</protein>
<proteinExistence type="predicted"/>
<accession>A0A9D4M755</accession>
<name>A0A9D4M755_DREPO</name>
<sequence length="58" mass="6337">MYSNSNITELPLSPANIVGTAIPNRINEQNNNPDNSVSIDTNPNSEEHFCARAGLPQR</sequence>